<evidence type="ECO:0000256" key="6">
    <source>
        <dbReference type="SAM" id="Phobius"/>
    </source>
</evidence>
<dbReference type="RefSeq" id="WP_159807742.1">
    <property type="nucleotide sequence ID" value="NZ_BLJE01000002.1"/>
</dbReference>
<comment type="subcellular location">
    <subcellularLocation>
        <location evidence="1">Cell membrane</location>
        <topology evidence="1">Multi-pass membrane protein</topology>
    </subcellularLocation>
</comment>
<feature type="domain" description="Major facilitator superfamily (MFS) profile" evidence="7">
    <location>
        <begin position="11"/>
        <end position="385"/>
    </location>
</feature>
<feature type="transmembrane region" description="Helical" evidence="6">
    <location>
        <begin position="138"/>
        <end position="159"/>
    </location>
</feature>
<dbReference type="GO" id="GO:0005886">
    <property type="term" value="C:plasma membrane"/>
    <property type="evidence" value="ECO:0007669"/>
    <property type="project" value="UniProtKB-SubCell"/>
</dbReference>
<organism evidence="8 9">
    <name type="scientific">Litoreibacter roseus</name>
    <dbReference type="NCBI Taxonomy" id="2601869"/>
    <lineage>
        <taxon>Bacteria</taxon>
        <taxon>Pseudomonadati</taxon>
        <taxon>Pseudomonadota</taxon>
        <taxon>Alphaproteobacteria</taxon>
        <taxon>Rhodobacterales</taxon>
        <taxon>Roseobacteraceae</taxon>
        <taxon>Litoreibacter</taxon>
    </lineage>
</organism>
<dbReference type="Gene3D" id="1.20.1250.20">
    <property type="entry name" value="MFS general substrate transporter like domains"/>
    <property type="match status" value="2"/>
</dbReference>
<dbReference type="CDD" id="cd17324">
    <property type="entry name" value="MFS_NepI_like"/>
    <property type="match status" value="1"/>
</dbReference>
<feature type="transmembrane region" description="Helical" evidence="6">
    <location>
        <begin position="12"/>
        <end position="34"/>
    </location>
</feature>
<evidence type="ECO:0000256" key="2">
    <source>
        <dbReference type="ARBA" id="ARBA00022475"/>
    </source>
</evidence>
<accession>A0A6N6JJL9</accession>
<dbReference type="PANTHER" id="PTHR43124:SF10">
    <property type="entry name" value="PURINE EFFLUX PUMP PBUE"/>
    <property type="match status" value="1"/>
</dbReference>
<keyword evidence="9" id="KW-1185">Reference proteome</keyword>
<evidence type="ECO:0000313" key="9">
    <source>
        <dbReference type="Proteomes" id="UP000436822"/>
    </source>
</evidence>
<feature type="transmembrane region" description="Helical" evidence="6">
    <location>
        <begin position="361"/>
        <end position="380"/>
    </location>
</feature>
<evidence type="ECO:0000256" key="4">
    <source>
        <dbReference type="ARBA" id="ARBA00022989"/>
    </source>
</evidence>
<dbReference type="PANTHER" id="PTHR43124">
    <property type="entry name" value="PURINE EFFLUX PUMP PBUE"/>
    <property type="match status" value="1"/>
</dbReference>
<evidence type="ECO:0000256" key="5">
    <source>
        <dbReference type="ARBA" id="ARBA00023136"/>
    </source>
</evidence>
<feature type="transmembrane region" description="Helical" evidence="6">
    <location>
        <begin position="298"/>
        <end position="319"/>
    </location>
</feature>
<evidence type="ECO:0000259" key="7">
    <source>
        <dbReference type="PROSITE" id="PS50850"/>
    </source>
</evidence>
<dbReference type="AlphaFoldDB" id="A0A6N6JJL9"/>
<dbReference type="InterPro" id="IPR020846">
    <property type="entry name" value="MFS_dom"/>
</dbReference>
<keyword evidence="4 6" id="KW-1133">Transmembrane helix</keyword>
<dbReference type="OrthoDB" id="9788453at2"/>
<keyword evidence="2" id="KW-1003">Cell membrane</keyword>
<feature type="transmembrane region" description="Helical" evidence="6">
    <location>
        <begin position="46"/>
        <end position="65"/>
    </location>
</feature>
<dbReference type="Proteomes" id="UP000436822">
    <property type="component" value="Unassembled WGS sequence"/>
</dbReference>
<reference evidence="8 9" key="1">
    <citation type="submission" date="2019-12" db="EMBL/GenBank/DDBJ databases">
        <title>Litoreibacter badius sp. nov., a novel bacteriochlorophyll a-containing bacterium in the genus Litoreibacter.</title>
        <authorList>
            <person name="Kanamuro M."/>
            <person name="Takabe Y."/>
            <person name="Mori K."/>
            <person name="Takaichi S."/>
            <person name="Hanada S."/>
        </authorList>
    </citation>
    <scope>NUCLEOTIDE SEQUENCE [LARGE SCALE GENOMIC DNA]</scope>
    <source>
        <strain evidence="8 9">K6</strain>
    </source>
</reference>
<dbReference type="InterPro" id="IPR050189">
    <property type="entry name" value="MFS_Efflux_Transporters"/>
</dbReference>
<sequence length="392" mass="40226">MSDATGAHPLLISVLSASNFVIGMGAFVVIGLLNPIADDFSLTASAAGWIMTTYAIAYAILSPLLVSLTGKIGRRRILTYGLSLFGLASLASAFAPNIEALNVARMFAAAGAGMFTPVAAAVGAGLSPPERRGRALAAVFFGLTLAQVLGVPMGSFVAYTFGWRAALLIVVALALPCIFLIWTRVPSGLSFETVSLADLGATLRDGPTMLAVLFTTSFLGAIYVLYTYISPLLATQMGFERDGITVALLIFGLGAVIGNVLGGMLADKIGPFRTLLGLAGLQVVLMPLFSTLPLPNSLLFGLLLVWSICGWSFMAGQQVRLIAIAPERTGVVLALNAAAIYVGAALGSALGGAVISSYGLGALGVAGGVTALIAVLHIVVSNNLSKPDYTVG</sequence>
<keyword evidence="3 6" id="KW-0812">Transmembrane</keyword>
<feature type="transmembrane region" description="Helical" evidence="6">
    <location>
        <begin position="77"/>
        <end position="95"/>
    </location>
</feature>
<feature type="transmembrane region" description="Helical" evidence="6">
    <location>
        <begin position="165"/>
        <end position="185"/>
    </location>
</feature>
<dbReference type="GO" id="GO:0022857">
    <property type="term" value="F:transmembrane transporter activity"/>
    <property type="evidence" value="ECO:0007669"/>
    <property type="project" value="InterPro"/>
</dbReference>
<comment type="caution">
    <text evidence="8">The sequence shown here is derived from an EMBL/GenBank/DDBJ whole genome shotgun (WGS) entry which is preliminary data.</text>
</comment>
<name>A0A6N6JJL9_9RHOB</name>
<dbReference type="Pfam" id="PF07690">
    <property type="entry name" value="MFS_1"/>
    <property type="match status" value="1"/>
</dbReference>
<feature type="transmembrane region" description="Helical" evidence="6">
    <location>
        <begin position="244"/>
        <end position="262"/>
    </location>
</feature>
<dbReference type="PROSITE" id="PS50850">
    <property type="entry name" value="MFS"/>
    <property type="match status" value="1"/>
</dbReference>
<dbReference type="InterPro" id="IPR036259">
    <property type="entry name" value="MFS_trans_sf"/>
</dbReference>
<proteinExistence type="predicted"/>
<feature type="transmembrane region" description="Helical" evidence="6">
    <location>
        <begin position="206"/>
        <end position="229"/>
    </location>
</feature>
<dbReference type="SUPFAM" id="SSF103473">
    <property type="entry name" value="MFS general substrate transporter"/>
    <property type="match status" value="1"/>
</dbReference>
<dbReference type="InterPro" id="IPR011701">
    <property type="entry name" value="MFS"/>
</dbReference>
<keyword evidence="5 6" id="KW-0472">Membrane</keyword>
<feature type="transmembrane region" description="Helical" evidence="6">
    <location>
        <begin position="274"/>
        <end position="292"/>
    </location>
</feature>
<dbReference type="EMBL" id="BLJE01000002">
    <property type="protein sequence ID" value="GFE65639.1"/>
    <property type="molecule type" value="Genomic_DNA"/>
</dbReference>
<evidence type="ECO:0000313" key="8">
    <source>
        <dbReference type="EMBL" id="GFE65639.1"/>
    </source>
</evidence>
<evidence type="ECO:0000256" key="3">
    <source>
        <dbReference type="ARBA" id="ARBA00022692"/>
    </source>
</evidence>
<feature type="transmembrane region" description="Helical" evidence="6">
    <location>
        <begin position="331"/>
        <end position="355"/>
    </location>
</feature>
<evidence type="ECO:0000256" key="1">
    <source>
        <dbReference type="ARBA" id="ARBA00004651"/>
    </source>
</evidence>
<gene>
    <name evidence="8" type="ORF">KIN_27130</name>
</gene>
<protein>
    <submittedName>
        <fullName evidence="8">MFS transporter</fullName>
    </submittedName>
</protein>
<feature type="transmembrane region" description="Helical" evidence="6">
    <location>
        <begin position="107"/>
        <end position="126"/>
    </location>
</feature>